<dbReference type="GO" id="GO:0004622">
    <property type="term" value="F:phosphatidylcholine lysophospholipase activity"/>
    <property type="evidence" value="ECO:0007669"/>
    <property type="project" value="TreeGrafter"/>
</dbReference>
<keyword evidence="1" id="KW-0812">Transmembrane</keyword>
<reference evidence="4" key="1">
    <citation type="submission" date="2016-10" db="EMBL/GenBank/DDBJ databases">
        <authorList>
            <person name="Varghese N."/>
            <person name="Submissions S."/>
        </authorList>
    </citation>
    <scope>NUCLEOTIDE SEQUENCE [LARGE SCALE GENOMIC DNA]</scope>
    <source>
        <strain evidence="4">MPL-11</strain>
    </source>
</reference>
<dbReference type="OrthoDB" id="252349at2"/>
<dbReference type="InterPro" id="IPR013830">
    <property type="entry name" value="SGNH_hydro"/>
</dbReference>
<feature type="transmembrane region" description="Helical" evidence="1">
    <location>
        <begin position="12"/>
        <end position="29"/>
    </location>
</feature>
<evidence type="ECO:0000259" key="2">
    <source>
        <dbReference type="Pfam" id="PF13472"/>
    </source>
</evidence>
<proteinExistence type="predicted"/>
<accession>A0A1H0XWJ4</accession>
<dbReference type="PANTHER" id="PTHR30383:SF27">
    <property type="entry name" value="SPORE GERMINATION LIPASE LIPC"/>
    <property type="match status" value="1"/>
</dbReference>
<evidence type="ECO:0000256" key="1">
    <source>
        <dbReference type="SAM" id="Phobius"/>
    </source>
</evidence>
<gene>
    <name evidence="3" type="ORF">SAMN04487752_0529</name>
</gene>
<organism evidence="3 4">
    <name type="scientific">Carnobacterium viridans</name>
    <dbReference type="NCBI Taxonomy" id="174587"/>
    <lineage>
        <taxon>Bacteria</taxon>
        <taxon>Bacillati</taxon>
        <taxon>Bacillota</taxon>
        <taxon>Bacilli</taxon>
        <taxon>Lactobacillales</taxon>
        <taxon>Carnobacteriaceae</taxon>
        <taxon>Carnobacterium</taxon>
    </lineage>
</organism>
<keyword evidence="4" id="KW-1185">Reference proteome</keyword>
<dbReference type="RefSeq" id="WP_089974954.1">
    <property type="nucleotide sequence ID" value="NZ_CP084916.1"/>
</dbReference>
<dbReference type="PANTHER" id="PTHR30383">
    <property type="entry name" value="THIOESTERASE 1/PROTEASE 1/LYSOPHOSPHOLIPASE L1"/>
    <property type="match status" value="1"/>
</dbReference>
<feature type="domain" description="SGNH hydrolase-type esterase" evidence="2">
    <location>
        <begin position="51"/>
        <end position="266"/>
    </location>
</feature>
<dbReference type="EMBL" id="FNJW01000008">
    <property type="protein sequence ID" value="SDQ07181.1"/>
    <property type="molecule type" value="Genomic_DNA"/>
</dbReference>
<protein>
    <submittedName>
        <fullName evidence="3">Lysophospholipase L1</fullName>
    </submittedName>
</protein>
<dbReference type="AlphaFoldDB" id="A0A1H0XWJ4"/>
<evidence type="ECO:0000313" key="4">
    <source>
        <dbReference type="Proteomes" id="UP000199481"/>
    </source>
</evidence>
<dbReference type="Pfam" id="PF13472">
    <property type="entry name" value="Lipase_GDSL_2"/>
    <property type="match status" value="1"/>
</dbReference>
<name>A0A1H0XWJ4_9LACT</name>
<dbReference type="Proteomes" id="UP000199481">
    <property type="component" value="Unassembled WGS sequence"/>
</dbReference>
<dbReference type="SUPFAM" id="SSF52266">
    <property type="entry name" value="SGNH hydrolase"/>
    <property type="match status" value="1"/>
</dbReference>
<dbReference type="CDD" id="cd04506">
    <property type="entry name" value="SGNH_hydrolase_YpmR_like"/>
    <property type="match status" value="1"/>
</dbReference>
<dbReference type="InterPro" id="IPR051532">
    <property type="entry name" value="Ester_Hydrolysis_Enzymes"/>
</dbReference>
<dbReference type="InterPro" id="IPR036514">
    <property type="entry name" value="SGNH_hydro_sf"/>
</dbReference>
<evidence type="ECO:0000313" key="3">
    <source>
        <dbReference type="EMBL" id="SDQ07181.1"/>
    </source>
</evidence>
<dbReference type="Gene3D" id="3.40.50.1110">
    <property type="entry name" value="SGNH hydrolase"/>
    <property type="match status" value="1"/>
</dbReference>
<sequence>MKKGKSILKSFLFLIIGIILVVGILTVLFRTRSNDDQETTEIKKVPLHIVAIGDSLTEGVGDSTNSGGYVSIVDELLEETQIYQEVTTSNYGKSGDRSDQILKRFYEDETMQKDIQTADMVVLTIGGNDIIQTFKKDFLTIDEQKFIAPEKTYEQNLKSLLTEMKKLNPQIEVYVFGIYNPYYVYFPEITEMQMIVDKWNEKTQSIVNETDNAVFLSISNLFNQSSESEGKENQLLNDQNSDATKVANPYLYEEDLFHPNRAGYRLMGEKLFQAIINN</sequence>
<keyword evidence="1" id="KW-0472">Membrane</keyword>
<keyword evidence="1" id="KW-1133">Transmembrane helix</keyword>